<dbReference type="SUPFAM" id="SSF51069">
    <property type="entry name" value="Carbonic anhydrase"/>
    <property type="match status" value="1"/>
</dbReference>
<dbReference type="InterPro" id="IPR023561">
    <property type="entry name" value="Carbonic_anhydrase_a-class"/>
</dbReference>
<dbReference type="InterPro" id="IPR001148">
    <property type="entry name" value="CA_dom"/>
</dbReference>
<feature type="chain" id="PRO_5040312191" description="carbonic anhydrase" evidence="7">
    <location>
        <begin position="26"/>
        <end position="290"/>
    </location>
</feature>
<evidence type="ECO:0000313" key="9">
    <source>
        <dbReference type="EMBL" id="KAG9322534.1"/>
    </source>
</evidence>
<feature type="domain" description="Alpha-carbonic anhydrase" evidence="8">
    <location>
        <begin position="27"/>
        <end position="290"/>
    </location>
</feature>
<proteinExistence type="inferred from homology"/>
<evidence type="ECO:0000256" key="1">
    <source>
        <dbReference type="ARBA" id="ARBA00010718"/>
    </source>
</evidence>
<feature type="signal peptide" evidence="7">
    <location>
        <begin position="1"/>
        <end position="25"/>
    </location>
</feature>
<evidence type="ECO:0000256" key="7">
    <source>
        <dbReference type="SAM" id="SignalP"/>
    </source>
</evidence>
<dbReference type="CDD" id="cd03124">
    <property type="entry name" value="alpha_CA_prokaryotic_like"/>
    <property type="match status" value="1"/>
</dbReference>
<dbReference type="AlphaFoldDB" id="A0A9P8A233"/>
<reference evidence="9" key="1">
    <citation type="submission" date="2021-07" db="EMBL/GenBank/DDBJ databases">
        <title>Draft genome of Mortierella alpina, strain LL118, isolated from an aspen leaf litter sample.</title>
        <authorList>
            <person name="Yang S."/>
            <person name="Vinatzer B.A."/>
        </authorList>
    </citation>
    <scope>NUCLEOTIDE SEQUENCE</scope>
    <source>
        <strain evidence="9">LL118</strain>
    </source>
</reference>
<accession>A0A9P8A233</accession>
<dbReference type="PROSITE" id="PS51144">
    <property type="entry name" value="ALPHA_CA_2"/>
    <property type="match status" value="1"/>
</dbReference>
<dbReference type="InterPro" id="IPR041891">
    <property type="entry name" value="Alpha_CA_prokaryot-like"/>
</dbReference>
<comment type="catalytic activity">
    <reaction evidence="6">
        <text>hydrogencarbonate + H(+) = CO2 + H2O</text>
        <dbReference type="Rhea" id="RHEA:10748"/>
        <dbReference type="ChEBI" id="CHEBI:15377"/>
        <dbReference type="ChEBI" id="CHEBI:15378"/>
        <dbReference type="ChEBI" id="CHEBI:16526"/>
        <dbReference type="ChEBI" id="CHEBI:17544"/>
        <dbReference type="EC" id="4.2.1.1"/>
    </reaction>
</comment>
<evidence type="ECO:0000256" key="3">
    <source>
        <dbReference type="ARBA" id="ARBA00022723"/>
    </source>
</evidence>
<dbReference type="PANTHER" id="PTHR18952">
    <property type="entry name" value="CARBONIC ANHYDRASE"/>
    <property type="match status" value="1"/>
</dbReference>
<dbReference type="Gene3D" id="3.10.200.10">
    <property type="entry name" value="Alpha carbonic anhydrase"/>
    <property type="match status" value="1"/>
</dbReference>
<sequence>MTVILGNVVRTLAILAVTIHCFANAGNPWNYGAGPDGHVHWGLVDPSYVTCDKGMQQSPIDINDDTLGSFVTATVAPLVYDYSPIYDAVAHWNGHAVEVDWVPNDASHNSSITIRGKQYNLIQFHFHTPSEHRIYGKHAAAELHMVHRSPEDGALAVVAVLLHARRHNMPFFHFLTELDGKVVRTQGKTTTTTTSQLRSTNATSVDVKLKPVNLTPLIRAIGNFGPRWEYSGSLTTPPCSENVAWSVMQRSFPIGLQQLRAAVDLEGFNARETNVISRFKPTNTKRTIIV</sequence>
<keyword evidence="7" id="KW-0732">Signal</keyword>
<evidence type="ECO:0000256" key="6">
    <source>
        <dbReference type="ARBA" id="ARBA00048348"/>
    </source>
</evidence>
<evidence type="ECO:0000256" key="4">
    <source>
        <dbReference type="ARBA" id="ARBA00022833"/>
    </source>
</evidence>
<dbReference type="Pfam" id="PF00194">
    <property type="entry name" value="Carb_anhydrase"/>
    <property type="match status" value="1"/>
</dbReference>
<dbReference type="InterPro" id="IPR036398">
    <property type="entry name" value="CA_dom_sf"/>
</dbReference>
<dbReference type="SMART" id="SM01057">
    <property type="entry name" value="Carb_anhydrase"/>
    <property type="match status" value="1"/>
</dbReference>
<keyword evidence="4" id="KW-0862">Zinc</keyword>
<name>A0A9P8A233_MORAP</name>
<organism evidence="9 10">
    <name type="scientific">Mortierella alpina</name>
    <name type="common">Oleaginous fungus</name>
    <name type="synonym">Mortierella renispora</name>
    <dbReference type="NCBI Taxonomy" id="64518"/>
    <lineage>
        <taxon>Eukaryota</taxon>
        <taxon>Fungi</taxon>
        <taxon>Fungi incertae sedis</taxon>
        <taxon>Mucoromycota</taxon>
        <taxon>Mortierellomycotina</taxon>
        <taxon>Mortierellomycetes</taxon>
        <taxon>Mortierellales</taxon>
        <taxon>Mortierellaceae</taxon>
        <taxon>Mortierella</taxon>
    </lineage>
</organism>
<dbReference type="Proteomes" id="UP000717515">
    <property type="component" value="Unassembled WGS sequence"/>
</dbReference>
<keyword evidence="5" id="KW-0456">Lyase</keyword>
<keyword evidence="3" id="KW-0479">Metal-binding</keyword>
<evidence type="ECO:0000259" key="8">
    <source>
        <dbReference type="PROSITE" id="PS51144"/>
    </source>
</evidence>
<dbReference type="GO" id="GO:0008270">
    <property type="term" value="F:zinc ion binding"/>
    <property type="evidence" value="ECO:0007669"/>
    <property type="project" value="InterPro"/>
</dbReference>
<protein>
    <recommendedName>
        <fullName evidence="2">carbonic anhydrase</fullName>
        <ecNumber evidence="2">4.2.1.1</ecNumber>
    </recommendedName>
</protein>
<dbReference type="EC" id="4.2.1.1" evidence="2"/>
<dbReference type="EMBL" id="JAIFTL010000141">
    <property type="protein sequence ID" value="KAG9322534.1"/>
    <property type="molecule type" value="Genomic_DNA"/>
</dbReference>
<dbReference type="GO" id="GO:0004089">
    <property type="term" value="F:carbonate dehydratase activity"/>
    <property type="evidence" value="ECO:0007669"/>
    <property type="project" value="UniProtKB-EC"/>
</dbReference>
<evidence type="ECO:0000313" key="10">
    <source>
        <dbReference type="Proteomes" id="UP000717515"/>
    </source>
</evidence>
<comment type="similarity">
    <text evidence="1">Belongs to the alpha-carbonic anhydrase family.</text>
</comment>
<gene>
    <name evidence="9" type="ORF">KVV02_003046</name>
</gene>
<evidence type="ECO:0000256" key="5">
    <source>
        <dbReference type="ARBA" id="ARBA00023239"/>
    </source>
</evidence>
<dbReference type="PANTHER" id="PTHR18952:SF265">
    <property type="entry name" value="CARBONIC ANHYDRASE"/>
    <property type="match status" value="1"/>
</dbReference>
<comment type="caution">
    <text evidence="9">The sequence shown here is derived from an EMBL/GenBank/DDBJ whole genome shotgun (WGS) entry which is preliminary data.</text>
</comment>
<evidence type="ECO:0000256" key="2">
    <source>
        <dbReference type="ARBA" id="ARBA00012925"/>
    </source>
</evidence>